<protein>
    <submittedName>
        <fullName evidence="6">M20 family metallopeptidase</fullName>
    </submittedName>
</protein>
<dbReference type="SUPFAM" id="SSF55031">
    <property type="entry name" value="Bacterial exopeptidase dimerisation domain"/>
    <property type="match status" value="1"/>
</dbReference>
<dbReference type="PANTHER" id="PTHR43808:SF9">
    <property type="entry name" value="BLL0789 PROTEIN"/>
    <property type="match status" value="1"/>
</dbReference>
<dbReference type="InterPro" id="IPR002933">
    <property type="entry name" value="Peptidase_M20"/>
</dbReference>
<evidence type="ECO:0000256" key="2">
    <source>
        <dbReference type="ARBA" id="ARBA00022723"/>
    </source>
</evidence>
<name>A0ABY4CM21_9BACL</name>
<dbReference type="PANTHER" id="PTHR43808">
    <property type="entry name" value="ACETYLORNITHINE DEACETYLASE"/>
    <property type="match status" value="1"/>
</dbReference>
<keyword evidence="4" id="KW-0862">Zinc</keyword>
<dbReference type="InterPro" id="IPR017150">
    <property type="entry name" value="Pept_M20_glutamate_carboxypep"/>
</dbReference>
<dbReference type="Gene3D" id="3.30.70.360">
    <property type="match status" value="1"/>
</dbReference>
<dbReference type="RefSeq" id="WP_347437239.1">
    <property type="nucleotide sequence ID" value="NZ_CP089291.1"/>
</dbReference>
<dbReference type="Pfam" id="PF07687">
    <property type="entry name" value="M20_dimer"/>
    <property type="match status" value="1"/>
</dbReference>
<evidence type="ECO:0000256" key="3">
    <source>
        <dbReference type="ARBA" id="ARBA00022801"/>
    </source>
</evidence>
<keyword evidence="3" id="KW-0378">Hydrolase</keyword>
<dbReference type="InterPro" id="IPR001261">
    <property type="entry name" value="ArgE/DapE_CS"/>
</dbReference>
<dbReference type="InterPro" id="IPR036264">
    <property type="entry name" value="Bact_exopeptidase_dim_dom"/>
</dbReference>
<dbReference type="SUPFAM" id="SSF53187">
    <property type="entry name" value="Zn-dependent exopeptidases"/>
    <property type="match status" value="1"/>
</dbReference>
<gene>
    <name evidence="6" type="ORF">LSG31_22235</name>
</gene>
<dbReference type="Pfam" id="PF01546">
    <property type="entry name" value="Peptidase_M20"/>
    <property type="match status" value="1"/>
</dbReference>
<dbReference type="Gene3D" id="3.40.630.10">
    <property type="entry name" value="Zn peptidases"/>
    <property type="match status" value="1"/>
</dbReference>
<evidence type="ECO:0000313" key="6">
    <source>
        <dbReference type="EMBL" id="UOF90541.1"/>
    </source>
</evidence>
<evidence type="ECO:0000256" key="4">
    <source>
        <dbReference type="ARBA" id="ARBA00022833"/>
    </source>
</evidence>
<sequence length="386" mass="41491">MNELLTLLDGWKTQIIEDIQTIVELESPSGDVAALQTVADFIRMRCVEAGASVDILKNPNPDLADHLLATWKTDTKNARPPGACKRILLLGHFDTVHAKGTFQKPFRTDGDYAYGPGIFDMKTGIVMAIYAWKAIQALQLPMQAEIVGVFTTDEETGSATSRGYIEDIARTCEAVLVLEPSAGGKVKTSRKGVGNYQVCTYGQAAHAGLDHQNGKNAIVELAHHMIHLQNLTDYEKGTTISVGIVEGGTRSNVVPDFAKAIIDVRAVSMAEAQRIDEEVRQMTPVIPGAKIEVSGGINRPPLERTDDVARLFELARTAGQELGMQIEEIGVGGGSDGNFTAALGIPTLDGLGAVGDGAHTLHEHIRLSALPERIALLVKLLQKISE</sequence>
<proteinExistence type="predicted"/>
<keyword evidence="2" id="KW-0479">Metal-binding</keyword>
<reference evidence="6" key="1">
    <citation type="submission" date="2021-12" db="EMBL/GenBank/DDBJ databases">
        <title>Alicyclobacillaceae gen. nov., sp. nov., isolated from chalcocite enrichment system.</title>
        <authorList>
            <person name="Jiang Z."/>
        </authorList>
    </citation>
    <scope>NUCLEOTIDE SEQUENCE</scope>
    <source>
        <strain evidence="6">MYW30-H2</strain>
    </source>
</reference>
<comment type="cofactor">
    <cofactor evidence="1">
        <name>Zn(2+)</name>
        <dbReference type="ChEBI" id="CHEBI:29105"/>
    </cofactor>
</comment>
<dbReference type="PROSITE" id="PS00758">
    <property type="entry name" value="ARGE_DAPE_CPG2_1"/>
    <property type="match status" value="1"/>
</dbReference>
<evidence type="ECO:0000313" key="7">
    <source>
        <dbReference type="Proteomes" id="UP000830167"/>
    </source>
</evidence>
<dbReference type="EMBL" id="CP089291">
    <property type="protein sequence ID" value="UOF90541.1"/>
    <property type="molecule type" value="Genomic_DNA"/>
</dbReference>
<evidence type="ECO:0000256" key="1">
    <source>
        <dbReference type="ARBA" id="ARBA00001947"/>
    </source>
</evidence>
<dbReference type="CDD" id="cd03885">
    <property type="entry name" value="M20_CPDG2"/>
    <property type="match status" value="1"/>
</dbReference>
<evidence type="ECO:0000259" key="5">
    <source>
        <dbReference type="Pfam" id="PF07687"/>
    </source>
</evidence>
<feature type="domain" description="Peptidase M20 dimerisation" evidence="5">
    <location>
        <begin position="189"/>
        <end position="281"/>
    </location>
</feature>
<accession>A0ABY4CM21</accession>
<dbReference type="PIRSF" id="PIRSF037238">
    <property type="entry name" value="Carboxypeptidase_G2"/>
    <property type="match status" value="1"/>
</dbReference>
<dbReference type="InterPro" id="IPR050072">
    <property type="entry name" value="Peptidase_M20A"/>
</dbReference>
<dbReference type="Proteomes" id="UP000830167">
    <property type="component" value="Chromosome"/>
</dbReference>
<dbReference type="InterPro" id="IPR011650">
    <property type="entry name" value="Peptidase_M20_dimer"/>
</dbReference>
<organism evidence="6 7">
    <name type="scientific">Fodinisporobacter ferrooxydans</name>
    <dbReference type="NCBI Taxonomy" id="2901836"/>
    <lineage>
        <taxon>Bacteria</taxon>
        <taxon>Bacillati</taxon>
        <taxon>Bacillota</taxon>
        <taxon>Bacilli</taxon>
        <taxon>Bacillales</taxon>
        <taxon>Alicyclobacillaceae</taxon>
        <taxon>Fodinisporobacter</taxon>
    </lineage>
</organism>
<keyword evidence="7" id="KW-1185">Reference proteome</keyword>